<comment type="caution">
    <text evidence="4">The sequence shown here is derived from an EMBL/GenBank/DDBJ whole genome shotgun (WGS) entry which is preliminary data.</text>
</comment>
<organism evidence="4 5">
    <name type="scientific">Clostridium paridis</name>
    <dbReference type="NCBI Taxonomy" id="2803863"/>
    <lineage>
        <taxon>Bacteria</taxon>
        <taxon>Bacillati</taxon>
        <taxon>Bacillota</taxon>
        <taxon>Clostridia</taxon>
        <taxon>Eubacteriales</taxon>
        <taxon>Clostridiaceae</taxon>
        <taxon>Clostridium</taxon>
    </lineage>
</organism>
<evidence type="ECO:0000259" key="2">
    <source>
        <dbReference type="Pfam" id="PF13786"/>
    </source>
</evidence>
<reference evidence="4" key="1">
    <citation type="submission" date="2021-01" db="EMBL/GenBank/DDBJ databases">
        <title>Genome public.</title>
        <authorList>
            <person name="Liu C."/>
            <person name="Sun Q."/>
        </authorList>
    </citation>
    <scope>NUCLEOTIDE SEQUENCE</scope>
    <source>
        <strain evidence="4">YIM B02565</strain>
    </source>
</reference>
<proteinExistence type="predicted"/>
<name>A0A937FFK6_9CLOT</name>
<keyword evidence="1" id="KW-0472">Membrane</keyword>
<dbReference type="Proteomes" id="UP000623681">
    <property type="component" value="Unassembled WGS sequence"/>
</dbReference>
<keyword evidence="1" id="KW-0812">Transmembrane</keyword>
<dbReference type="Pfam" id="PF13786">
    <property type="entry name" value="DUF4179"/>
    <property type="match status" value="1"/>
</dbReference>
<keyword evidence="1" id="KW-1133">Transmembrane helix</keyword>
<dbReference type="Gene3D" id="2.60.40.1630">
    <property type="entry name" value="bacillus anthracis domain"/>
    <property type="match status" value="1"/>
</dbReference>
<evidence type="ECO:0000256" key="1">
    <source>
        <dbReference type="SAM" id="Phobius"/>
    </source>
</evidence>
<dbReference type="InterPro" id="IPR025436">
    <property type="entry name" value="DUF4179"/>
</dbReference>
<dbReference type="InterPro" id="IPR040680">
    <property type="entry name" value="DUF5643"/>
</dbReference>
<keyword evidence="5" id="KW-1185">Reference proteome</keyword>
<evidence type="ECO:0000313" key="4">
    <source>
        <dbReference type="EMBL" id="MBL4931382.1"/>
    </source>
</evidence>
<dbReference type="AlphaFoldDB" id="A0A937FFK6"/>
<gene>
    <name evidence="4" type="ORF">JK634_06160</name>
</gene>
<feature type="domain" description="DUF4179" evidence="2">
    <location>
        <begin position="44"/>
        <end position="129"/>
    </location>
</feature>
<evidence type="ECO:0000313" key="5">
    <source>
        <dbReference type="Proteomes" id="UP000623681"/>
    </source>
</evidence>
<sequence>MNDIEDLKKSITIPKEIDLAIEQGIVRGKREKLKNNKPRRNEFIIKVAGIALIFTTIVFIAKPDLAKAITNPSSILKMLSEKRNYGEPMPKFEDFSTSLSKSIEKNGVKVTINEIAIDDNMIAVSSTVEGKGIKNRLSYVDWMIKVNGMYPQSCSGDDQAISDDKVVSATYSNIAEMKLPDEVQVELSSGSIDNVVGPWNFKFTISKTESKKSSKIIEINKKIDLPESTLNIKNLIISPFGNTINIEGINKTTDVQYKKGPGAYRMSEVKRYIVLDENGNPLMTKSDGASSNDTGYEEKLGILGDISNLKNITIIPIVDEKGIDVKKIDGINTFILQCTINSDDFKNTPQENIDKKRNATDKEKKDGYAYDEVVNSYNMDKSRTFVPIDKLINQRIQVNDSSSVIIKNVEANDKGTKLTFKINGDYNYFNINSAYIIDESFNTTSRAEDGIIGKVEDVNNKIISIVLPPIDKSKKYKIALPTDTNPIIEEKYKLNVNFK</sequence>
<dbReference type="RefSeq" id="WP_202766763.1">
    <property type="nucleotide sequence ID" value="NZ_JAESWA010000019.1"/>
</dbReference>
<evidence type="ECO:0000259" key="3">
    <source>
        <dbReference type="Pfam" id="PF18705"/>
    </source>
</evidence>
<feature type="domain" description="DUF5643" evidence="3">
    <location>
        <begin position="214"/>
        <end position="324"/>
    </location>
</feature>
<dbReference type="EMBL" id="JAESWA010000019">
    <property type="protein sequence ID" value="MBL4931382.1"/>
    <property type="molecule type" value="Genomic_DNA"/>
</dbReference>
<accession>A0A937FFK6</accession>
<protein>
    <submittedName>
        <fullName evidence="4">DUF4179 domain-containing protein</fullName>
    </submittedName>
</protein>
<dbReference type="Pfam" id="PF18705">
    <property type="entry name" value="DUF5643"/>
    <property type="match status" value="1"/>
</dbReference>
<feature type="transmembrane region" description="Helical" evidence="1">
    <location>
        <begin position="43"/>
        <end position="61"/>
    </location>
</feature>